<feature type="region of interest" description="Disordered" evidence="1">
    <location>
        <begin position="55"/>
        <end position="83"/>
    </location>
</feature>
<dbReference type="Proteomes" id="UP000604046">
    <property type="component" value="Unassembled WGS sequence"/>
</dbReference>
<dbReference type="EMBL" id="CAJNDS010000166">
    <property type="protein sequence ID" value="CAE6973023.1"/>
    <property type="molecule type" value="Genomic_DNA"/>
</dbReference>
<dbReference type="AlphaFoldDB" id="A0A812I3D5"/>
<protein>
    <submittedName>
        <fullName evidence="2">Uncharacterized protein</fullName>
    </submittedName>
</protein>
<feature type="compositionally biased region" description="Basic residues" evidence="1">
    <location>
        <begin position="59"/>
        <end position="73"/>
    </location>
</feature>
<keyword evidence="3" id="KW-1185">Reference proteome</keyword>
<evidence type="ECO:0000313" key="2">
    <source>
        <dbReference type="EMBL" id="CAE6973023.1"/>
    </source>
</evidence>
<name>A0A812I3D5_9DINO</name>
<evidence type="ECO:0000256" key="1">
    <source>
        <dbReference type="SAM" id="MobiDB-lite"/>
    </source>
</evidence>
<feature type="region of interest" description="Disordered" evidence="1">
    <location>
        <begin position="223"/>
        <end position="289"/>
    </location>
</feature>
<dbReference type="PROSITE" id="PS51257">
    <property type="entry name" value="PROKAR_LIPOPROTEIN"/>
    <property type="match status" value="1"/>
</dbReference>
<feature type="compositionally biased region" description="Low complexity" evidence="1">
    <location>
        <begin position="253"/>
        <end position="262"/>
    </location>
</feature>
<accession>A0A812I3D5</accession>
<reference evidence="2" key="1">
    <citation type="submission" date="2021-02" db="EMBL/GenBank/DDBJ databases">
        <authorList>
            <person name="Dougan E. K."/>
            <person name="Rhodes N."/>
            <person name="Thang M."/>
            <person name="Chan C."/>
        </authorList>
    </citation>
    <scope>NUCLEOTIDE SEQUENCE</scope>
</reference>
<gene>
    <name evidence="2" type="ORF">SNAT2548_LOCUS2766</name>
</gene>
<sequence>MSHVDRHIACTNASGSLASAVLAALACRVLYLVDGTPCNLAIVCRLAEHGTKPGCPVSGRRKSGGRNSKTTKARRAEASSRSLSGMEPHLTQIVFCGAPRHEPFPPSLLCKHQELSSVRCDMLLASMAEDLLGTPCFLRQPTDRDNLSWRLDIGTREVGRCSEGHPETTAGFCSMPRLPHRAGRCTDVAGRSTFAYGKRDLCFVRQPAVLTEQPTCKANVPSTAARMDPQRQHFTTRSEQAQRCTPRTERGARGAFGASRSGARCEVHESRPGFSALASTEPPQAVHAD</sequence>
<comment type="caution">
    <text evidence="2">The sequence shown here is derived from an EMBL/GenBank/DDBJ whole genome shotgun (WGS) entry which is preliminary data.</text>
</comment>
<evidence type="ECO:0000313" key="3">
    <source>
        <dbReference type="Proteomes" id="UP000604046"/>
    </source>
</evidence>
<feature type="compositionally biased region" description="Polar residues" evidence="1">
    <location>
        <begin position="232"/>
        <end position="245"/>
    </location>
</feature>
<organism evidence="2 3">
    <name type="scientific">Symbiodinium natans</name>
    <dbReference type="NCBI Taxonomy" id="878477"/>
    <lineage>
        <taxon>Eukaryota</taxon>
        <taxon>Sar</taxon>
        <taxon>Alveolata</taxon>
        <taxon>Dinophyceae</taxon>
        <taxon>Suessiales</taxon>
        <taxon>Symbiodiniaceae</taxon>
        <taxon>Symbiodinium</taxon>
    </lineage>
</organism>
<proteinExistence type="predicted"/>